<dbReference type="Pfam" id="PF00462">
    <property type="entry name" value="Glutaredoxin"/>
    <property type="match status" value="1"/>
</dbReference>
<accession>A0A841KW64</accession>
<dbReference type="Gene3D" id="3.40.30.10">
    <property type="entry name" value="Glutaredoxin"/>
    <property type="match status" value="1"/>
</dbReference>
<comment type="caution">
    <text evidence="2">The sequence shown here is derived from an EMBL/GenBank/DDBJ whole genome shotgun (WGS) entry which is preliminary data.</text>
</comment>
<feature type="domain" description="Glutaredoxin" evidence="1">
    <location>
        <begin position="4"/>
        <end position="65"/>
    </location>
</feature>
<organism evidence="2 3">
    <name type="scientific">Anaerosolibacter carboniphilus</name>
    <dbReference type="NCBI Taxonomy" id="1417629"/>
    <lineage>
        <taxon>Bacteria</taxon>
        <taxon>Bacillati</taxon>
        <taxon>Bacillota</taxon>
        <taxon>Clostridia</taxon>
        <taxon>Peptostreptococcales</taxon>
        <taxon>Thermotaleaceae</taxon>
        <taxon>Anaerosolibacter</taxon>
    </lineage>
</organism>
<dbReference type="Proteomes" id="UP000579281">
    <property type="component" value="Unassembled WGS sequence"/>
</dbReference>
<evidence type="ECO:0000259" key="1">
    <source>
        <dbReference type="Pfam" id="PF00462"/>
    </source>
</evidence>
<evidence type="ECO:0000313" key="3">
    <source>
        <dbReference type="Proteomes" id="UP000579281"/>
    </source>
</evidence>
<dbReference type="AlphaFoldDB" id="A0A841KW64"/>
<evidence type="ECO:0000313" key="2">
    <source>
        <dbReference type="EMBL" id="MBB6214415.1"/>
    </source>
</evidence>
<dbReference type="SUPFAM" id="SSF52833">
    <property type="entry name" value="Thioredoxin-like"/>
    <property type="match status" value="1"/>
</dbReference>
<reference evidence="2 3" key="1">
    <citation type="submission" date="2020-08" db="EMBL/GenBank/DDBJ databases">
        <title>Genomic Encyclopedia of Type Strains, Phase IV (KMG-IV): sequencing the most valuable type-strain genomes for metagenomic binning, comparative biology and taxonomic classification.</title>
        <authorList>
            <person name="Goeker M."/>
        </authorList>
    </citation>
    <scope>NUCLEOTIDE SEQUENCE [LARGE SCALE GENOMIC DNA]</scope>
    <source>
        <strain evidence="2 3">DSM 103526</strain>
    </source>
</reference>
<dbReference type="PROSITE" id="PS51354">
    <property type="entry name" value="GLUTAREDOXIN_2"/>
    <property type="match status" value="1"/>
</dbReference>
<sequence length="86" mass="10199">MKSVLMFTMESCPFCKEASTWMEELKKENVKYFNIDIQKIDERRQPEIANKYDYYYVPTYYVDGVKVHEGAATKDIIRKVLETASE</sequence>
<protein>
    <submittedName>
        <fullName evidence="2">Glutaredoxin</fullName>
    </submittedName>
</protein>
<proteinExistence type="predicted"/>
<dbReference type="InterPro" id="IPR002109">
    <property type="entry name" value="Glutaredoxin"/>
</dbReference>
<keyword evidence="3" id="KW-1185">Reference proteome</keyword>
<name>A0A841KW64_9FIRM</name>
<dbReference type="RefSeq" id="WP_184307829.1">
    <property type="nucleotide sequence ID" value="NZ_JACHEN010000002.1"/>
</dbReference>
<gene>
    <name evidence="2" type="ORF">HNQ80_000495</name>
</gene>
<dbReference type="InterPro" id="IPR036249">
    <property type="entry name" value="Thioredoxin-like_sf"/>
</dbReference>
<dbReference type="EMBL" id="JACHEN010000002">
    <property type="protein sequence ID" value="MBB6214415.1"/>
    <property type="molecule type" value="Genomic_DNA"/>
</dbReference>